<feature type="region of interest" description="Disordered" evidence="4">
    <location>
        <begin position="133"/>
        <end position="162"/>
    </location>
</feature>
<gene>
    <name evidence="3 5" type="primary">smpB</name>
    <name evidence="5" type="ORF">ACERK3_13380</name>
</gene>
<proteinExistence type="inferred from homology"/>
<dbReference type="PROSITE" id="PS01317">
    <property type="entry name" value="SSRP"/>
    <property type="match status" value="1"/>
</dbReference>
<evidence type="ECO:0000313" key="5">
    <source>
        <dbReference type="EMBL" id="MFA9479277.1"/>
    </source>
</evidence>
<accession>A0ABV4U902</accession>
<dbReference type="InterPro" id="IPR023620">
    <property type="entry name" value="SmpB"/>
</dbReference>
<dbReference type="EMBL" id="JBGUBD010000007">
    <property type="protein sequence ID" value="MFA9479277.1"/>
    <property type="molecule type" value="Genomic_DNA"/>
</dbReference>
<reference evidence="5 6" key="1">
    <citation type="submission" date="2024-08" db="EMBL/GenBank/DDBJ databases">
        <title>Whole-genome sequencing of halo(alkali)philic microorganisms from hypersaline lakes.</title>
        <authorList>
            <person name="Sorokin D.Y."/>
            <person name="Merkel A.Y."/>
            <person name="Messina E."/>
            <person name="Yakimov M."/>
        </authorList>
    </citation>
    <scope>NUCLEOTIDE SEQUENCE [LARGE SCALE GENOMIC DNA]</scope>
    <source>
        <strain evidence="5 6">AB-hyl4</strain>
    </source>
</reference>
<dbReference type="NCBIfam" id="TIGR00086">
    <property type="entry name" value="smpB"/>
    <property type="match status" value="1"/>
</dbReference>
<sequence>MAKSKHKKPANLNPRIENRRARHDYHILEKLETGIVLQGTEVKSIRLGQVSLAEGFARVDPRSGELYLHNVEIAPYPHAGINQHGPKQSRKLLAHKREIDKLAGFSASKGTTLIPLAIYFVRGKAKLELGVAEGKKTHDKRQDIKKRDADRDMRRAMTRKKI</sequence>
<dbReference type="Gene3D" id="2.40.280.10">
    <property type="match status" value="1"/>
</dbReference>
<dbReference type="PANTHER" id="PTHR30308:SF2">
    <property type="entry name" value="SSRA-BINDING PROTEIN"/>
    <property type="match status" value="1"/>
</dbReference>
<keyword evidence="2 3" id="KW-0694">RNA-binding</keyword>
<dbReference type="Proteomes" id="UP001575105">
    <property type="component" value="Unassembled WGS sequence"/>
</dbReference>
<dbReference type="HAMAP" id="MF_00023">
    <property type="entry name" value="SmpB"/>
    <property type="match status" value="1"/>
</dbReference>
<evidence type="ECO:0000313" key="6">
    <source>
        <dbReference type="Proteomes" id="UP001575105"/>
    </source>
</evidence>
<name>A0ABV4U902_9BACT</name>
<dbReference type="CDD" id="cd09294">
    <property type="entry name" value="SmpB"/>
    <property type="match status" value="1"/>
</dbReference>
<dbReference type="SUPFAM" id="SSF74982">
    <property type="entry name" value="Small protein B (SmpB)"/>
    <property type="match status" value="1"/>
</dbReference>
<evidence type="ECO:0000256" key="4">
    <source>
        <dbReference type="SAM" id="MobiDB-lite"/>
    </source>
</evidence>
<dbReference type="RefSeq" id="WP_425346198.1">
    <property type="nucleotide sequence ID" value="NZ_JBGUBD010000007.1"/>
</dbReference>
<feature type="compositionally biased region" description="Basic and acidic residues" evidence="4">
    <location>
        <begin position="133"/>
        <end position="155"/>
    </location>
</feature>
<evidence type="ECO:0000256" key="1">
    <source>
        <dbReference type="ARBA" id="ARBA00022490"/>
    </source>
</evidence>
<dbReference type="Pfam" id="PF01668">
    <property type="entry name" value="SmpB"/>
    <property type="match status" value="1"/>
</dbReference>
<dbReference type="InterPro" id="IPR000037">
    <property type="entry name" value="SsrA-bd_prot"/>
</dbReference>
<comment type="function">
    <text evidence="3">Required for rescue of stalled ribosomes mediated by trans-translation. Binds to transfer-messenger RNA (tmRNA), required for stable association of tmRNA with ribosomes. tmRNA and SmpB together mimic tRNA shape, replacing the anticodon stem-loop with SmpB. tmRNA is encoded by the ssrA gene; the 2 termini fold to resemble tRNA(Ala) and it encodes a 'tag peptide', a short internal open reading frame. During trans-translation Ala-aminoacylated tmRNA acts like a tRNA, entering the A-site of stalled ribosomes, displacing the stalled mRNA. The ribosome then switches to translate the ORF on the tmRNA; the nascent peptide is terminated with the 'tag peptide' encoded by the tmRNA and targeted for degradation. The ribosome is freed to recommence translation, which seems to be the essential function of trans-translation.</text>
</comment>
<organism evidence="5 6">
    <name type="scientific">Natronomicrosphaera hydrolytica</name>
    <dbReference type="NCBI Taxonomy" id="3242702"/>
    <lineage>
        <taxon>Bacteria</taxon>
        <taxon>Pseudomonadati</taxon>
        <taxon>Planctomycetota</taxon>
        <taxon>Phycisphaerae</taxon>
        <taxon>Phycisphaerales</taxon>
        <taxon>Phycisphaeraceae</taxon>
        <taxon>Natronomicrosphaera</taxon>
    </lineage>
</organism>
<comment type="similarity">
    <text evidence="3">Belongs to the SmpB family.</text>
</comment>
<evidence type="ECO:0000256" key="2">
    <source>
        <dbReference type="ARBA" id="ARBA00022884"/>
    </source>
</evidence>
<comment type="subcellular location">
    <subcellularLocation>
        <location evidence="3">Cytoplasm</location>
    </subcellularLocation>
    <text evidence="3">The tmRNA-SmpB complex associates with stalled 70S ribosomes.</text>
</comment>
<dbReference type="InterPro" id="IPR020081">
    <property type="entry name" value="SsrA-bd_prot_CS"/>
</dbReference>
<dbReference type="NCBIfam" id="NF003843">
    <property type="entry name" value="PRK05422.1"/>
    <property type="match status" value="1"/>
</dbReference>
<protein>
    <recommendedName>
        <fullName evidence="3">SsrA-binding protein</fullName>
    </recommendedName>
    <alternativeName>
        <fullName evidence="3">Small protein B</fullName>
    </alternativeName>
</protein>
<comment type="caution">
    <text evidence="5">The sequence shown here is derived from an EMBL/GenBank/DDBJ whole genome shotgun (WGS) entry which is preliminary data.</text>
</comment>
<evidence type="ECO:0000256" key="3">
    <source>
        <dbReference type="HAMAP-Rule" id="MF_00023"/>
    </source>
</evidence>
<keyword evidence="1 3" id="KW-0963">Cytoplasm</keyword>
<dbReference type="PANTHER" id="PTHR30308">
    <property type="entry name" value="TMRNA-BINDING COMPONENT OF TRANS-TRANSLATION TAGGING COMPLEX"/>
    <property type="match status" value="1"/>
</dbReference>
<keyword evidence="6" id="KW-1185">Reference proteome</keyword>